<dbReference type="EMBL" id="JBHULT010000006">
    <property type="protein sequence ID" value="MFD2517808.1"/>
    <property type="molecule type" value="Genomic_DNA"/>
</dbReference>
<dbReference type="RefSeq" id="WP_380750658.1">
    <property type="nucleotide sequence ID" value="NZ_JBHULT010000006.1"/>
</dbReference>
<comment type="caution">
    <text evidence="2">The sequence shown here is derived from an EMBL/GenBank/DDBJ whole genome shotgun (WGS) entry which is preliminary data.</text>
</comment>
<evidence type="ECO:0000313" key="2">
    <source>
        <dbReference type="EMBL" id="MFD2517808.1"/>
    </source>
</evidence>
<evidence type="ECO:0000259" key="1">
    <source>
        <dbReference type="Pfam" id="PF12867"/>
    </source>
</evidence>
<dbReference type="Proteomes" id="UP001597468">
    <property type="component" value="Unassembled WGS sequence"/>
</dbReference>
<keyword evidence="3" id="KW-1185">Reference proteome</keyword>
<evidence type="ECO:0000313" key="3">
    <source>
        <dbReference type="Proteomes" id="UP001597468"/>
    </source>
</evidence>
<reference evidence="3" key="1">
    <citation type="journal article" date="2019" name="Int. J. Syst. Evol. Microbiol.">
        <title>The Global Catalogue of Microorganisms (GCM) 10K type strain sequencing project: providing services to taxonomists for standard genome sequencing and annotation.</title>
        <authorList>
            <consortium name="The Broad Institute Genomics Platform"/>
            <consortium name="The Broad Institute Genome Sequencing Center for Infectious Disease"/>
            <person name="Wu L."/>
            <person name="Ma J."/>
        </authorList>
    </citation>
    <scope>NUCLEOTIDE SEQUENCE [LARGE SCALE GENOMIC DNA]</scope>
    <source>
        <strain evidence="3">KCTC 42585</strain>
    </source>
</reference>
<name>A0ABW5IWP9_9FLAO</name>
<feature type="domain" description="DinB-like" evidence="1">
    <location>
        <begin position="30"/>
        <end position="175"/>
    </location>
</feature>
<dbReference type="SUPFAM" id="SSF109854">
    <property type="entry name" value="DinB/YfiT-like putative metalloenzymes"/>
    <property type="match status" value="1"/>
</dbReference>
<dbReference type="InterPro" id="IPR034660">
    <property type="entry name" value="DinB/YfiT-like"/>
</dbReference>
<protein>
    <submittedName>
        <fullName evidence="2">DinB family protein</fullName>
    </submittedName>
</protein>
<proteinExistence type="predicted"/>
<dbReference type="InterPro" id="IPR024775">
    <property type="entry name" value="DinB-like"/>
</dbReference>
<dbReference type="Pfam" id="PF12867">
    <property type="entry name" value="DinB_2"/>
    <property type="match status" value="1"/>
</dbReference>
<sequence>MKIQSIVLLGELRELTLKNIVVPEELKNKSSGTLNYRTAPASWTALECIEHLNFYGDYYLSEIGKQTDTSPFPAEEIFKSGRLGNYFAKSMRPGQESRKMKTLKSSNPLGKVIGKEVIDHFIEDQNKILDLLKKAERVSLTRTKTGTSIAGWIKLRLGDTLRVVIYHNQRHLLQAQRAVQSFNTSAAPV</sequence>
<dbReference type="Gene3D" id="1.20.120.450">
    <property type="entry name" value="dinb family like domain"/>
    <property type="match status" value="1"/>
</dbReference>
<gene>
    <name evidence="2" type="ORF">ACFSTG_07870</name>
</gene>
<organism evidence="2 3">
    <name type="scientific">Salinimicrobium flavum</name>
    <dbReference type="NCBI Taxonomy" id="1737065"/>
    <lineage>
        <taxon>Bacteria</taxon>
        <taxon>Pseudomonadati</taxon>
        <taxon>Bacteroidota</taxon>
        <taxon>Flavobacteriia</taxon>
        <taxon>Flavobacteriales</taxon>
        <taxon>Flavobacteriaceae</taxon>
        <taxon>Salinimicrobium</taxon>
    </lineage>
</organism>
<accession>A0ABW5IWP9</accession>